<dbReference type="EMBL" id="JAACXV010014571">
    <property type="protein sequence ID" value="KAF7266063.1"/>
    <property type="molecule type" value="Genomic_DNA"/>
</dbReference>
<name>A0A834HQP7_RHYFE</name>
<sequence length="89" mass="10207">MEQNKLLYYEDCRKKNLEDMKTCCTSSSLLKVLTDVLSVKTKIQAFGRGLMEFNGSKFKKFPGTRYGDTVKQSEPNTCRKKKAFQVSPL</sequence>
<evidence type="ECO:0000313" key="2">
    <source>
        <dbReference type="Proteomes" id="UP000625711"/>
    </source>
</evidence>
<organism evidence="1 2">
    <name type="scientific">Rhynchophorus ferrugineus</name>
    <name type="common">Red palm weevil</name>
    <name type="synonym">Curculio ferrugineus</name>
    <dbReference type="NCBI Taxonomy" id="354439"/>
    <lineage>
        <taxon>Eukaryota</taxon>
        <taxon>Metazoa</taxon>
        <taxon>Ecdysozoa</taxon>
        <taxon>Arthropoda</taxon>
        <taxon>Hexapoda</taxon>
        <taxon>Insecta</taxon>
        <taxon>Pterygota</taxon>
        <taxon>Neoptera</taxon>
        <taxon>Endopterygota</taxon>
        <taxon>Coleoptera</taxon>
        <taxon>Polyphaga</taxon>
        <taxon>Cucujiformia</taxon>
        <taxon>Curculionidae</taxon>
        <taxon>Dryophthorinae</taxon>
        <taxon>Rhynchophorus</taxon>
    </lineage>
</organism>
<comment type="caution">
    <text evidence="1">The sequence shown here is derived from an EMBL/GenBank/DDBJ whole genome shotgun (WGS) entry which is preliminary data.</text>
</comment>
<protein>
    <submittedName>
        <fullName evidence="1">Uncharacterized protein</fullName>
    </submittedName>
</protein>
<dbReference type="AlphaFoldDB" id="A0A834HQP7"/>
<evidence type="ECO:0000313" key="1">
    <source>
        <dbReference type="EMBL" id="KAF7266063.1"/>
    </source>
</evidence>
<gene>
    <name evidence="1" type="ORF">GWI33_020579</name>
</gene>
<accession>A0A834HQP7</accession>
<proteinExistence type="predicted"/>
<keyword evidence="2" id="KW-1185">Reference proteome</keyword>
<dbReference type="Proteomes" id="UP000625711">
    <property type="component" value="Unassembled WGS sequence"/>
</dbReference>
<reference evidence="1" key="1">
    <citation type="submission" date="2020-08" db="EMBL/GenBank/DDBJ databases">
        <title>Genome sequencing and assembly of the red palm weevil Rhynchophorus ferrugineus.</title>
        <authorList>
            <person name="Dias G.B."/>
            <person name="Bergman C.M."/>
            <person name="Manee M."/>
        </authorList>
    </citation>
    <scope>NUCLEOTIDE SEQUENCE</scope>
    <source>
        <strain evidence="1">AA-2017</strain>
        <tissue evidence="1">Whole larva</tissue>
    </source>
</reference>